<dbReference type="InterPro" id="IPR036396">
    <property type="entry name" value="Cyt_P450_sf"/>
</dbReference>
<dbReference type="GO" id="GO:0004497">
    <property type="term" value="F:monooxygenase activity"/>
    <property type="evidence" value="ECO:0007669"/>
    <property type="project" value="UniProtKB-KW"/>
</dbReference>
<dbReference type="InterPro" id="IPR017972">
    <property type="entry name" value="Cyt_P450_CS"/>
</dbReference>
<organism evidence="12 13">
    <name type="scientific">Neolentinus lepideus HHB14362 ss-1</name>
    <dbReference type="NCBI Taxonomy" id="1314782"/>
    <lineage>
        <taxon>Eukaryota</taxon>
        <taxon>Fungi</taxon>
        <taxon>Dikarya</taxon>
        <taxon>Basidiomycota</taxon>
        <taxon>Agaricomycotina</taxon>
        <taxon>Agaricomycetes</taxon>
        <taxon>Gloeophyllales</taxon>
        <taxon>Gloeophyllaceae</taxon>
        <taxon>Neolentinus</taxon>
    </lineage>
</organism>
<dbReference type="GO" id="GO:0016705">
    <property type="term" value="F:oxidoreductase activity, acting on paired donors, with incorporation or reduction of molecular oxygen"/>
    <property type="evidence" value="ECO:0007669"/>
    <property type="project" value="InterPro"/>
</dbReference>
<keyword evidence="11" id="KW-1133">Transmembrane helix</keyword>
<keyword evidence="13" id="KW-1185">Reference proteome</keyword>
<dbReference type="GO" id="GO:0005506">
    <property type="term" value="F:iron ion binding"/>
    <property type="evidence" value="ECO:0007669"/>
    <property type="project" value="InterPro"/>
</dbReference>
<dbReference type="SUPFAM" id="SSF48264">
    <property type="entry name" value="Cytochrome P450"/>
    <property type="match status" value="1"/>
</dbReference>
<dbReference type="EMBL" id="KV425561">
    <property type="protein sequence ID" value="KZT27630.1"/>
    <property type="molecule type" value="Genomic_DNA"/>
</dbReference>
<comment type="pathway">
    <text evidence="2">Secondary metabolite biosynthesis.</text>
</comment>
<gene>
    <name evidence="12" type="ORF">NEOLEDRAFT_1240185</name>
</gene>
<protein>
    <submittedName>
        <fullName evidence="12">Cytochrome P450 monooxygenase</fullName>
    </submittedName>
</protein>
<evidence type="ECO:0000313" key="13">
    <source>
        <dbReference type="Proteomes" id="UP000076761"/>
    </source>
</evidence>
<dbReference type="PRINTS" id="PR00385">
    <property type="entry name" value="P450"/>
</dbReference>
<name>A0A165U4G6_9AGAM</name>
<comment type="similarity">
    <text evidence="3 10">Belongs to the cytochrome P450 family.</text>
</comment>
<sequence>MSSATDFIVNGTQLIKASKPDRLTILLLILVAAYYVALYFQQKARHYAPGPTPWPIIGNSIPTEKSWLFFHSLCKIYGPIVRLSLAGSEMLILDELEDIEELLGKRSSNYSSRRQLTYAGKYRSVEKRLVLLPYGPLLKKQRAAAFQMLNARVVGGYEGIQERGSIKLITDLLKQPTKAYISIKWYTAETLQTLVYAKRFSEDGNDLRTLLHILETFIQDIHPARHPVDIHPILDKLPDALASWRGEAKEKHGNEFTFYLRLLREVKQRMDNGDNLECFAARLWEDAEKNGLDETSMAYREPIPLPVPHIFEAKPKSSSSSTVAGSAFEAGTDNTAGSVLWALVAMLNYPETMKKAQVEIDRVLGRNSNMPPSFKHFEDLPYCTAFVKEVFRWSPVAPVSAPHQSLQDDVYKGYFIPAGTTVFPNIWAIHHNEKRYPDPFKFKPERFMPENGEKLTTESLNEGHCGFGFGRRVCPGQYLASKSVWMGVVSLLWGFDILPPTDASGKPVLPDPSAVRNGLTAEPDSFDIVMKPRRAIDVDALTQAWAN</sequence>
<dbReference type="CDD" id="cd11065">
    <property type="entry name" value="CYP64-like"/>
    <property type="match status" value="1"/>
</dbReference>
<dbReference type="OrthoDB" id="1055148at2759"/>
<accession>A0A165U4G6</accession>
<comment type="cofactor">
    <cofactor evidence="1 9">
        <name>heme</name>
        <dbReference type="ChEBI" id="CHEBI:30413"/>
    </cofactor>
</comment>
<evidence type="ECO:0000256" key="10">
    <source>
        <dbReference type="RuleBase" id="RU000461"/>
    </source>
</evidence>
<evidence type="ECO:0000256" key="6">
    <source>
        <dbReference type="ARBA" id="ARBA00023002"/>
    </source>
</evidence>
<evidence type="ECO:0000256" key="7">
    <source>
        <dbReference type="ARBA" id="ARBA00023004"/>
    </source>
</evidence>
<keyword evidence="6 10" id="KW-0560">Oxidoreductase</keyword>
<keyword evidence="4 9" id="KW-0349">Heme</keyword>
<keyword evidence="5 9" id="KW-0479">Metal-binding</keyword>
<evidence type="ECO:0000256" key="5">
    <source>
        <dbReference type="ARBA" id="ARBA00022723"/>
    </source>
</evidence>
<evidence type="ECO:0000256" key="4">
    <source>
        <dbReference type="ARBA" id="ARBA00022617"/>
    </source>
</evidence>
<keyword evidence="7 9" id="KW-0408">Iron</keyword>
<dbReference type="PANTHER" id="PTHR46300">
    <property type="entry name" value="P450, PUTATIVE (EUROFUNG)-RELATED-RELATED"/>
    <property type="match status" value="1"/>
</dbReference>
<reference evidence="12 13" key="1">
    <citation type="journal article" date="2016" name="Mol. Biol. Evol.">
        <title>Comparative Genomics of Early-Diverging Mushroom-Forming Fungi Provides Insights into the Origins of Lignocellulose Decay Capabilities.</title>
        <authorList>
            <person name="Nagy L.G."/>
            <person name="Riley R."/>
            <person name="Tritt A."/>
            <person name="Adam C."/>
            <person name="Daum C."/>
            <person name="Floudas D."/>
            <person name="Sun H."/>
            <person name="Yadav J.S."/>
            <person name="Pangilinan J."/>
            <person name="Larsson K.H."/>
            <person name="Matsuura K."/>
            <person name="Barry K."/>
            <person name="Labutti K."/>
            <person name="Kuo R."/>
            <person name="Ohm R.A."/>
            <person name="Bhattacharya S.S."/>
            <person name="Shirouzu T."/>
            <person name="Yoshinaga Y."/>
            <person name="Martin F.M."/>
            <person name="Grigoriev I.V."/>
            <person name="Hibbett D.S."/>
        </authorList>
    </citation>
    <scope>NUCLEOTIDE SEQUENCE [LARGE SCALE GENOMIC DNA]</scope>
    <source>
        <strain evidence="12 13">HHB14362 ss-1</strain>
    </source>
</reference>
<keyword evidence="11" id="KW-0812">Transmembrane</keyword>
<evidence type="ECO:0000256" key="8">
    <source>
        <dbReference type="ARBA" id="ARBA00023033"/>
    </source>
</evidence>
<dbReference type="InterPro" id="IPR001128">
    <property type="entry name" value="Cyt_P450"/>
</dbReference>
<evidence type="ECO:0000256" key="1">
    <source>
        <dbReference type="ARBA" id="ARBA00001971"/>
    </source>
</evidence>
<evidence type="ECO:0000256" key="3">
    <source>
        <dbReference type="ARBA" id="ARBA00010617"/>
    </source>
</evidence>
<proteinExistence type="inferred from homology"/>
<dbReference type="GO" id="GO:0020037">
    <property type="term" value="F:heme binding"/>
    <property type="evidence" value="ECO:0007669"/>
    <property type="project" value="InterPro"/>
</dbReference>
<dbReference type="PRINTS" id="PR00463">
    <property type="entry name" value="EP450I"/>
</dbReference>
<dbReference type="InterPro" id="IPR050364">
    <property type="entry name" value="Cytochrome_P450_fung"/>
</dbReference>
<evidence type="ECO:0000256" key="11">
    <source>
        <dbReference type="SAM" id="Phobius"/>
    </source>
</evidence>
<dbReference type="AlphaFoldDB" id="A0A165U4G6"/>
<dbReference type="PANTHER" id="PTHR46300:SF6">
    <property type="entry name" value="CYTOCHROME P450 2C30"/>
    <property type="match status" value="1"/>
</dbReference>
<dbReference type="STRING" id="1314782.A0A165U4G6"/>
<evidence type="ECO:0000256" key="9">
    <source>
        <dbReference type="PIRSR" id="PIRSR602401-1"/>
    </source>
</evidence>
<evidence type="ECO:0000313" key="12">
    <source>
        <dbReference type="EMBL" id="KZT27630.1"/>
    </source>
</evidence>
<dbReference type="Pfam" id="PF00067">
    <property type="entry name" value="p450"/>
    <property type="match status" value="1"/>
</dbReference>
<evidence type="ECO:0000256" key="2">
    <source>
        <dbReference type="ARBA" id="ARBA00005179"/>
    </source>
</evidence>
<dbReference type="PROSITE" id="PS00086">
    <property type="entry name" value="CYTOCHROME_P450"/>
    <property type="match status" value="1"/>
</dbReference>
<dbReference type="InParanoid" id="A0A165U4G6"/>
<keyword evidence="8 10" id="KW-0503">Monooxygenase</keyword>
<dbReference type="Gene3D" id="1.10.630.10">
    <property type="entry name" value="Cytochrome P450"/>
    <property type="match status" value="1"/>
</dbReference>
<feature type="transmembrane region" description="Helical" evidence="11">
    <location>
        <begin position="23"/>
        <end position="40"/>
    </location>
</feature>
<dbReference type="Proteomes" id="UP000076761">
    <property type="component" value="Unassembled WGS sequence"/>
</dbReference>
<keyword evidence="11" id="KW-0472">Membrane</keyword>
<dbReference type="InterPro" id="IPR002401">
    <property type="entry name" value="Cyt_P450_E_grp-I"/>
</dbReference>
<feature type="binding site" description="axial binding residue" evidence="9">
    <location>
        <position position="474"/>
    </location>
    <ligand>
        <name>heme</name>
        <dbReference type="ChEBI" id="CHEBI:30413"/>
    </ligand>
    <ligandPart>
        <name>Fe</name>
        <dbReference type="ChEBI" id="CHEBI:18248"/>
    </ligandPart>
</feature>